<organism evidence="1 2">
    <name type="scientific">Alishewanella jeotgali KCTC 22429</name>
    <dbReference type="NCBI Taxonomy" id="1129374"/>
    <lineage>
        <taxon>Bacteria</taxon>
        <taxon>Pseudomonadati</taxon>
        <taxon>Pseudomonadota</taxon>
        <taxon>Gammaproteobacteria</taxon>
        <taxon>Alteromonadales</taxon>
        <taxon>Alteromonadaceae</taxon>
        <taxon>Alishewanella</taxon>
    </lineage>
</organism>
<keyword evidence="2" id="KW-1185">Reference proteome</keyword>
<protein>
    <submittedName>
        <fullName evidence="1">Uncharacterized protein</fullName>
    </submittedName>
</protein>
<dbReference type="RefSeq" id="WP_008951716.1">
    <property type="nucleotide sequence ID" value="NZ_AHTH01000050.1"/>
</dbReference>
<dbReference type="STRING" id="1129374.AJE_15929"/>
<evidence type="ECO:0000313" key="2">
    <source>
        <dbReference type="Proteomes" id="UP000012046"/>
    </source>
</evidence>
<dbReference type="PATRIC" id="fig|1129374.4.peg.3159"/>
<proteinExistence type="predicted"/>
<reference evidence="1 2" key="1">
    <citation type="journal article" date="2012" name="J. Bacteriol.">
        <title>Genome Sequence of Extracellular-Protease-Producing Alishewanella jeotgali Isolated from Traditional Korean Fermented Seafood.</title>
        <authorList>
            <person name="Jung J."/>
            <person name="Chun J."/>
            <person name="Park W."/>
        </authorList>
    </citation>
    <scope>NUCLEOTIDE SEQUENCE [LARGE SCALE GENOMIC DNA]</scope>
    <source>
        <strain evidence="1 2">KCTC 22429</strain>
    </source>
</reference>
<gene>
    <name evidence="1" type="ORF">AJE_15929</name>
</gene>
<dbReference type="Proteomes" id="UP000012046">
    <property type="component" value="Unassembled WGS sequence"/>
</dbReference>
<comment type="caution">
    <text evidence="1">The sequence shown here is derived from an EMBL/GenBank/DDBJ whole genome shotgun (WGS) entry which is preliminary data.</text>
</comment>
<dbReference type="AlphaFoldDB" id="H3ZIH5"/>
<accession>H3ZIH5</accession>
<evidence type="ECO:0000313" key="1">
    <source>
        <dbReference type="EMBL" id="EHR39625.1"/>
    </source>
</evidence>
<sequence length="157" mass="17852">MSIARSEELIQVEMAVAISLEEKYGTNNPTKTYEQGVYDALHWVLGGPQPHNHIEEKQMELNQSDERVLENWIAGTVKAEVVPEVPLVDAEYENDRLVLLAHESPTLSQMVRDTLAEMDEHGDSHHAIWLGSFQVGRPRTQVQLVITQNPDLWIDED</sequence>
<dbReference type="EMBL" id="AHTH01000050">
    <property type="protein sequence ID" value="EHR39625.1"/>
    <property type="molecule type" value="Genomic_DNA"/>
</dbReference>
<name>H3ZIH5_9ALTE</name>